<dbReference type="AlphaFoldDB" id="A0AAU8CQW4"/>
<gene>
    <name evidence="1" type="ORF">ABVK50_00915</name>
</gene>
<proteinExistence type="predicted"/>
<dbReference type="RefSeq" id="WP_353643233.1">
    <property type="nucleotide sequence ID" value="NZ_CP159253.1"/>
</dbReference>
<organism evidence="1">
    <name type="scientific">Mesorhizobium sp. WSM2240</name>
    <dbReference type="NCBI Taxonomy" id="3228851"/>
    <lineage>
        <taxon>Bacteria</taxon>
        <taxon>Pseudomonadati</taxon>
        <taxon>Pseudomonadota</taxon>
        <taxon>Alphaproteobacteria</taxon>
        <taxon>Hyphomicrobiales</taxon>
        <taxon>Phyllobacteriaceae</taxon>
        <taxon>Mesorhizobium</taxon>
    </lineage>
</organism>
<accession>A0AAU8CQW4</accession>
<evidence type="ECO:0000313" key="1">
    <source>
        <dbReference type="EMBL" id="XCG49232.1"/>
    </source>
</evidence>
<name>A0AAU8CQW4_9HYPH</name>
<reference evidence="1" key="1">
    <citation type="submission" date="2024-06" db="EMBL/GenBank/DDBJ databases">
        <title>Mesorhizobium karijinii sp. nov., a symbiont of the iconic Swainsona formosa from arid Australia.</title>
        <authorList>
            <person name="Hill Y.J."/>
            <person name="Watkin E.L.J."/>
            <person name="O'Hara G.W."/>
            <person name="Terpolilli J."/>
            <person name="Tye M.L."/>
            <person name="Kohlmeier M.G."/>
        </authorList>
    </citation>
    <scope>NUCLEOTIDE SEQUENCE</scope>
    <source>
        <strain evidence="1">WSM2240</strain>
    </source>
</reference>
<protein>
    <recommendedName>
        <fullName evidence="2">DUF1440 domain-containing protein</fullName>
    </recommendedName>
</protein>
<evidence type="ECO:0008006" key="2">
    <source>
        <dbReference type="Google" id="ProtNLM"/>
    </source>
</evidence>
<dbReference type="EMBL" id="CP159253">
    <property type="protein sequence ID" value="XCG49232.1"/>
    <property type="molecule type" value="Genomic_DNA"/>
</dbReference>
<sequence length="151" mass="16491">MRRLFRILPDGHDYPLPPREIVQRVDVAGTGERGLRTATVTAHFGYGAIAGSVYALLPRRMISGGSYGVLIWALSYLGWIPLARILSPATEHPAARNLLMLGAHLVWGASLAASLHELRRSTGDIFSRGPLFDARRPRRLAQGMPRIGAGE</sequence>